<dbReference type="AlphaFoldDB" id="A0A290Z8N8"/>
<organism evidence="1 2">
    <name type="scientific">Actinosynnema pretiosum</name>
    <dbReference type="NCBI Taxonomy" id="42197"/>
    <lineage>
        <taxon>Bacteria</taxon>
        <taxon>Bacillati</taxon>
        <taxon>Actinomycetota</taxon>
        <taxon>Actinomycetes</taxon>
        <taxon>Pseudonocardiales</taxon>
        <taxon>Pseudonocardiaceae</taxon>
        <taxon>Actinosynnema</taxon>
    </lineage>
</organism>
<sequence>MHAGPCDFVFIPRNTAHGFRNTGLRPARPLPVFSPGGVERFFSEAGVPAIAGQPVPPFDPADNPRAVVVGAATNSFQV</sequence>
<dbReference type="RefSeq" id="WP_096495177.1">
    <property type="nucleotide sequence ID" value="NZ_CP023445.1"/>
</dbReference>
<dbReference type="SUPFAM" id="SSF51182">
    <property type="entry name" value="RmlC-like cupins"/>
    <property type="match status" value="1"/>
</dbReference>
<proteinExistence type="predicted"/>
<dbReference type="InterPro" id="IPR014710">
    <property type="entry name" value="RmlC-like_jellyroll"/>
</dbReference>
<dbReference type="EMBL" id="CP023445">
    <property type="protein sequence ID" value="ATE55342.1"/>
    <property type="molecule type" value="Genomic_DNA"/>
</dbReference>
<dbReference type="KEGG" id="apre:CNX65_20355"/>
<name>A0A290Z8N8_9PSEU</name>
<evidence type="ECO:0008006" key="3">
    <source>
        <dbReference type="Google" id="ProtNLM"/>
    </source>
</evidence>
<reference evidence="1" key="1">
    <citation type="submission" date="2017-09" db="EMBL/GenBank/DDBJ databases">
        <title>Complete Genome Sequence of ansamitocin-producing Bacterium Actinosynnema pretiosum X47.</title>
        <authorList>
            <person name="Cao G."/>
            <person name="Zong G."/>
            <person name="Zhong C."/>
            <person name="Fu J."/>
        </authorList>
    </citation>
    <scope>NUCLEOTIDE SEQUENCE [LARGE SCALE GENOMIC DNA]</scope>
    <source>
        <strain evidence="1">X47</strain>
    </source>
</reference>
<dbReference type="Proteomes" id="UP000218505">
    <property type="component" value="Chromosome"/>
</dbReference>
<dbReference type="InterPro" id="IPR011051">
    <property type="entry name" value="RmlC_Cupin_sf"/>
</dbReference>
<protein>
    <recommendedName>
        <fullName evidence="3">Cupin 2 conserved barrel domain-containing protein</fullName>
    </recommendedName>
</protein>
<keyword evidence="2" id="KW-1185">Reference proteome</keyword>
<gene>
    <name evidence="1" type="ORF">CNX65_20355</name>
</gene>
<dbReference type="Gene3D" id="2.60.120.10">
    <property type="entry name" value="Jelly Rolls"/>
    <property type="match status" value="1"/>
</dbReference>
<accession>A0A290Z8N8</accession>
<evidence type="ECO:0000313" key="1">
    <source>
        <dbReference type="EMBL" id="ATE55342.1"/>
    </source>
</evidence>
<evidence type="ECO:0000313" key="2">
    <source>
        <dbReference type="Proteomes" id="UP000218505"/>
    </source>
</evidence>